<feature type="region of interest" description="Disordered" evidence="1">
    <location>
        <begin position="339"/>
        <end position="365"/>
    </location>
</feature>
<comment type="caution">
    <text evidence="4">The sequence shown here is derived from an EMBL/GenBank/DDBJ whole genome shotgun (WGS) entry which is preliminary data.</text>
</comment>
<dbReference type="Proteomes" id="UP001305647">
    <property type="component" value="Unassembled WGS sequence"/>
</dbReference>
<keyword evidence="5" id="KW-1185">Reference proteome</keyword>
<dbReference type="InterPro" id="IPR049207">
    <property type="entry name" value="DUF4246_N"/>
</dbReference>
<evidence type="ECO:0000259" key="2">
    <source>
        <dbReference type="Pfam" id="PF14033"/>
    </source>
</evidence>
<dbReference type="Pfam" id="PF21666">
    <property type="entry name" value="DUF4246_N"/>
    <property type="match status" value="1"/>
</dbReference>
<feature type="domain" description="DUF4246" evidence="2">
    <location>
        <begin position="124"/>
        <end position="609"/>
    </location>
</feature>
<sequence>MSSSTSEMPGYPGWNLDLRWTGPPDGQRLSFQSWEYPKGTHYNCIGATSEMLLVREVAMMLIMDRLSDKPDWNVKVFDDEIAERWKAEALAWPDEDLWKRIANVKHGMGPRWEPKMPRPILNKESVDYCIKELRHKVKHYERTGITPTLDATFSVAKSDTLVPGELHVALREAFAQLQADQASNPDWHPNTNETVQDLVHPSMYPLVYGRSRFLPDEVVGVEDAVDKWAGRGDVIPRRPEWGEEPARGTPRPWARPTEEGSTGVGGSRIHKSYWSTVYQWLPANVKFTSDGGVRFTSYINNLHPTKYPHIYTALEKLVETALPMWDQCLVRLNGWRKHGPGRLKPRMIPDHPDDEDPRNWDPSSPEQMLAREAAGKPLNEAATKAAAEPKQRQGDEERDSDDDQIDHDRWTEMRCPVQPNPPSFSMSKVAKYTVDPYRTLRKRFQGMGLQVIVKMASIELTPEKPEFAPGGWHVEGMMNEQIAATALYYLDSENITDSHLEFRAMTRSDLEMDLRLGQDAYHWMESVFGARLGSGSGSACVQNYGSVLTPQGRLLAFPNTLHHRVSGFRLADPSRPGHRRFIALWLVDPSMRIISTANVPPQQANWWAEQAFGGKGEGTSHIPPEIAQLLAERGLGGSQLAEALAAQQDGTAKAKLPAELLNMVRTELGEGLPMSREEAEEHRRKLMESRSAFQGEARQNWELAEYSFCEH</sequence>
<dbReference type="AlphaFoldDB" id="A0AAN6PRW3"/>
<reference evidence="4" key="1">
    <citation type="journal article" date="2023" name="Mol. Phylogenet. Evol.">
        <title>Genome-scale phylogeny and comparative genomics of the fungal order Sordariales.</title>
        <authorList>
            <person name="Hensen N."/>
            <person name="Bonometti L."/>
            <person name="Westerberg I."/>
            <person name="Brannstrom I.O."/>
            <person name="Guillou S."/>
            <person name="Cros-Aarteil S."/>
            <person name="Calhoun S."/>
            <person name="Haridas S."/>
            <person name="Kuo A."/>
            <person name="Mondo S."/>
            <person name="Pangilinan J."/>
            <person name="Riley R."/>
            <person name="LaButti K."/>
            <person name="Andreopoulos B."/>
            <person name="Lipzen A."/>
            <person name="Chen C."/>
            <person name="Yan M."/>
            <person name="Daum C."/>
            <person name="Ng V."/>
            <person name="Clum A."/>
            <person name="Steindorff A."/>
            <person name="Ohm R.A."/>
            <person name="Martin F."/>
            <person name="Silar P."/>
            <person name="Natvig D.O."/>
            <person name="Lalanne C."/>
            <person name="Gautier V."/>
            <person name="Ament-Velasquez S.L."/>
            <person name="Kruys A."/>
            <person name="Hutchinson M.I."/>
            <person name="Powell A.J."/>
            <person name="Barry K."/>
            <person name="Miller A.N."/>
            <person name="Grigoriev I.V."/>
            <person name="Debuchy R."/>
            <person name="Gladieux P."/>
            <person name="Hiltunen Thoren M."/>
            <person name="Johannesson H."/>
        </authorList>
    </citation>
    <scope>NUCLEOTIDE SEQUENCE</scope>
    <source>
        <strain evidence="4">CBS 757.83</strain>
    </source>
</reference>
<evidence type="ECO:0000313" key="5">
    <source>
        <dbReference type="Proteomes" id="UP001305647"/>
    </source>
</evidence>
<feature type="region of interest" description="Disordered" evidence="1">
    <location>
        <begin position="381"/>
        <end position="404"/>
    </location>
</feature>
<dbReference type="PANTHER" id="PTHR33119">
    <property type="entry name" value="IFI3P"/>
    <property type="match status" value="1"/>
</dbReference>
<evidence type="ECO:0000259" key="3">
    <source>
        <dbReference type="Pfam" id="PF21666"/>
    </source>
</evidence>
<proteinExistence type="predicted"/>
<dbReference type="EMBL" id="MU863696">
    <property type="protein sequence ID" value="KAK4096782.1"/>
    <property type="molecule type" value="Genomic_DNA"/>
</dbReference>
<dbReference type="InterPro" id="IPR049192">
    <property type="entry name" value="DUF4246_C"/>
</dbReference>
<evidence type="ECO:0000313" key="4">
    <source>
        <dbReference type="EMBL" id="KAK4096782.1"/>
    </source>
</evidence>
<accession>A0AAN6PRW3</accession>
<gene>
    <name evidence="4" type="ORF">N658DRAFT_510906</name>
</gene>
<dbReference type="InterPro" id="IPR025340">
    <property type="entry name" value="DUF4246"/>
</dbReference>
<name>A0AAN6PRW3_9PEZI</name>
<evidence type="ECO:0000256" key="1">
    <source>
        <dbReference type="SAM" id="MobiDB-lite"/>
    </source>
</evidence>
<protein>
    <submittedName>
        <fullName evidence="4">Uncharacterized protein</fullName>
    </submittedName>
</protein>
<reference evidence="4" key="2">
    <citation type="submission" date="2023-05" db="EMBL/GenBank/DDBJ databases">
        <authorList>
            <consortium name="Lawrence Berkeley National Laboratory"/>
            <person name="Steindorff A."/>
            <person name="Hensen N."/>
            <person name="Bonometti L."/>
            <person name="Westerberg I."/>
            <person name="Brannstrom I.O."/>
            <person name="Guillou S."/>
            <person name="Cros-Aarteil S."/>
            <person name="Calhoun S."/>
            <person name="Haridas S."/>
            <person name="Kuo A."/>
            <person name="Mondo S."/>
            <person name="Pangilinan J."/>
            <person name="Riley R."/>
            <person name="Labutti K."/>
            <person name="Andreopoulos B."/>
            <person name="Lipzen A."/>
            <person name="Chen C."/>
            <person name="Yanf M."/>
            <person name="Daum C."/>
            <person name="Ng V."/>
            <person name="Clum A."/>
            <person name="Ohm R."/>
            <person name="Martin F."/>
            <person name="Silar P."/>
            <person name="Natvig D."/>
            <person name="Lalanne C."/>
            <person name="Gautier V."/>
            <person name="Ament-Velasquez S.L."/>
            <person name="Kruys A."/>
            <person name="Hutchinson M.I."/>
            <person name="Powell A.J."/>
            <person name="Barry K."/>
            <person name="Miller A.N."/>
            <person name="Grigoriev I.V."/>
            <person name="Debuchy R."/>
            <person name="Gladieux P."/>
            <person name="Thoren M.H."/>
            <person name="Johannesson H."/>
        </authorList>
    </citation>
    <scope>NUCLEOTIDE SEQUENCE</scope>
    <source>
        <strain evidence="4">CBS 757.83</strain>
    </source>
</reference>
<feature type="domain" description="DUF4246" evidence="3">
    <location>
        <begin position="11"/>
        <end position="88"/>
    </location>
</feature>
<dbReference type="PANTHER" id="PTHR33119:SF1">
    <property type="entry name" value="FE2OG DIOXYGENASE DOMAIN-CONTAINING PROTEIN"/>
    <property type="match status" value="1"/>
</dbReference>
<dbReference type="Pfam" id="PF14033">
    <property type="entry name" value="DUF4246"/>
    <property type="match status" value="1"/>
</dbReference>
<organism evidence="4 5">
    <name type="scientific">Parathielavia hyrcaniae</name>
    <dbReference type="NCBI Taxonomy" id="113614"/>
    <lineage>
        <taxon>Eukaryota</taxon>
        <taxon>Fungi</taxon>
        <taxon>Dikarya</taxon>
        <taxon>Ascomycota</taxon>
        <taxon>Pezizomycotina</taxon>
        <taxon>Sordariomycetes</taxon>
        <taxon>Sordariomycetidae</taxon>
        <taxon>Sordariales</taxon>
        <taxon>Chaetomiaceae</taxon>
        <taxon>Parathielavia</taxon>
    </lineage>
</organism>
<feature type="region of interest" description="Disordered" evidence="1">
    <location>
        <begin position="239"/>
        <end position="265"/>
    </location>
</feature>